<dbReference type="Proteomes" id="UP000184267">
    <property type="component" value="Unassembled WGS sequence"/>
</dbReference>
<keyword evidence="4" id="KW-1185">Reference proteome</keyword>
<comment type="caution">
    <text evidence="3">The sequence shown here is derived from an EMBL/GenBank/DDBJ whole genome shotgun (WGS) entry which is preliminary data.</text>
</comment>
<dbReference type="PANTHER" id="PTHR45831:SF2">
    <property type="entry name" value="LD24721P"/>
    <property type="match status" value="1"/>
</dbReference>
<evidence type="ECO:0000313" key="3">
    <source>
        <dbReference type="EMBL" id="OJT09145.1"/>
    </source>
</evidence>
<dbReference type="InterPro" id="IPR011990">
    <property type="entry name" value="TPR-like_helical_dom_sf"/>
</dbReference>
<dbReference type="SMART" id="SM00028">
    <property type="entry name" value="TPR"/>
    <property type="match status" value="3"/>
</dbReference>
<reference evidence="3 4" key="1">
    <citation type="submission" date="2016-10" db="EMBL/GenBank/DDBJ databases">
        <title>Genome sequence of the basidiomycete white-rot fungus Trametes pubescens.</title>
        <authorList>
            <person name="Makela M.R."/>
            <person name="Granchi Z."/>
            <person name="Peng M."/>
            <person name="De Vries R.P."/>
            <person name="Grigoriev I."/>
            <person name="Riley R."/>
            <person name="Hilden K."/>
        </authorList>
    </citation>
    <scope>NUCLEOTIDE SEQUENCE [LARGE SCALE GENOMIC DNA]</scope>
    <source>
        <strain evidence="3 4">FBCC735</strain>
    </source>
</reference>
<dbReference type="STRING" id="154538.A0A1M2VNG2"/>
<dbReference type="PANTHER" id="PTHR45831">
    <property type="entry name" value="LD24721P"/>
    <property type="match status" value="1"/>
</dbReference>
<gene>
    <name evidence="3" type="ORF">TRAPUB_14404</name>
</gene>
<dbReference type="Gene3D" id="1.25.40.10">
    <property type="entry name" value="Tetratricopeptide repeat domain"/>
    <property type="match status" value="1"/>
</dbReference>
<accession>A0A1M2VNG2</accession>
<dbReference type="InterPro" id="IPR047150">
    <property type="entry name" value="SGT"/>
</dbReference>
<dbReference type="GO" id="GO:0006620">
    <property type="term" value="P:post-translational protein targeting to endoplasmic reticulum membrane"/>
    <property type="evidence" value="ECO:0007669"/>
    <property type="project" value="TreeGrafter"/>
</dbReference>
<dbReference type="GO" id="GO:0016020">
    <property type="term" value="C:membrane"/>
    <property type="evidence" value="ECO:0007669"/>
    <property type="project" value="TreeGrafter"/>
</dbReference>
<evidence type="ECO:0000313" key="4">
    <source>
        <dbReference type="Proteomes" id="UP000184267"/>
    </source>
</evidence>
<dbReference type="OMA" id="WANRSAC"/>
<name>A0A1M2VNG2_TRAPU</name>
<dbReference type="GO" id="GO:0072380">
    <property type="term" value="C:TRC complex"/>
    <property type="evidence" value="ECO:0007669"/>
    <property type="project" value="TreeGrafter"/>
</dbReference>
<dbReference type="OrthoDB" id="2423701at2759"/>
<dbReference type="EMBL" id="MNAD01000981">
    <property type="protein sequence ID" value="OJT09145.1"/>
    <property type="molecule type" value="Genomic_DNA"/>
</dbReference>
<keyword evidence="2" id="KW-0802">TPR repeat</keyword>
<dbReference type="SUPFAM" id="SSF48452">
    <property type="entry name" value="TPR-like"/>
    <property type="match status" value="1"/>
</dbReference>
<keyword evidence="1" id="KW-0677">Repeat</keyword>
<dbReference type="GO" id="GO:0060090">
    <property type="term" value="F:molecular adaptor activity"/>
    <property type="evidence" value="ECO:0007669"/>
    <property type="project" value="TreeGrafter"/>
</dbReference>
<dbReference type="AlphaFoldDB" id="A0A1M2VNG2"/>
<evidence type="ECO:0000256" key="2">
    <source>
        <dbReference type="ARBA" id="ARBA00022803"/>
    </source>
</evidence>
<dbReference type="InterPro" id="IPR019734">
    <property type="entry name" value="TPR_rpt"/>
</dbReference>
<proteinExistence type="predicted"/>
<sequence length="190" mass="20852">MSNPSEAARFKAEGNSLFQKQQFAAAYEKYTQAIKHDDQNAILFSNRAACSLGLGRYLEAHTDAAQATKLDSTYAKAWARLATASAGLGKVEETIKLWKRAIAALPIENLSPAEQKQKEQYTSELAVAVTRKGKGGAPTSEGPVYMRAFKQEDRPWNRAAAMLKTLGPSKTWNSSAWVIDHAYQVSLCPL</sequence>
<protein>
    <submittedName>
        <fullName evidence="3">Small glutamine-rich tetratricopeptide repeat-containing protein beta</fullName>
    </submittedName>
</protein>
<organism evidence="3 4">
    <name type="scientific">Trametes pubescens</name>
    <name type="common">White-rot fungus</name>
    <dbReference type="NCBI Taxonomy" id="154538"/>
    <lineage>
        <taxon>Eukaryota</taxon>
        <taxon>Fungi</taxon>
        <taxon>Dikarya</taxon>
        <taxon>Basidiomycota</taxon>
        <taxon>Agaricomycotina</taxon>
        <taxon>Agaricomycetes</taxon>
        <taxon>Polyporales</taxon>
        <taxon>Polyporaceae</taxon>
        <taxon>Trametes</taxon>
    </lineage>
</organism>
<evidence type="ECO:0000256" key="1">
    <source>
        <dbReference type="ARBA" id="ARBA00022737"/>
    </source>
</evidence>